<proteinExistence type="predicted"/>
<keyword evidence="1" id="KW-1133">Transmembrane helix</keyword>
<feature type="transmembrane region" description="Helical" evidence="1">
    <location>
        <begin position="19"/>
        <end position="38"/>
    </location>
</feature>
<gene>
    <name evidence="2" type="ordered locus">BCG9842_B3793</name>
</gene>
<sequence>MCKYSIGGSNYGGKDGENFYSYINNTIYLSFCCAIVIYT</sequence>
<keyword evidence="1" id="KW-0812">Transmembrane</keyword>
<dbReference type="HOGENOM" id="CLU_3304297_0_0_9"/>
<evidence type="ECO:0000313" key="3">
    <source>
        <dbReference type="Proteomes" id="UP000006744"/>
    </source>
</evidence>
<protein>
    <submittedName>
        <fullName evidence="2">Uncharacterized protein</fullName>
    </submittedName>
</protein>
<dbReference type="EMBL" id="CP001186">
    <property type="protein sequence ID" value="ACK97996.1"/>
    <property type="molecule type" value="Genomic_DNA"/>
</dbReference>
<dbReference type="Proteomes" id="UP000006744">
    <property type="component" value="Chromosome"/>
</dbReference>
<dbReference type="AlphaFoldDB" id="B7IP74"/>
<organism evidence="2 3">
    <name type="scientific">Bacillus cereus (strain G9842)</name>
    <dbReference type="NCBI Taxonomy" id="405531"/>
    <lineage>
        <taxon>Bacteria</taxon>
        <taxon>Bacillati</taxon>
        <taxon>Bacillota</taxon>
        <taxon>Bacilli</taxon>
        <taxon>Bacillales</taxon>
        <taxon>Bacillaceae</taxon>
        <taxon>Bacillus</taxon>
        <taxon>Bacillus cereus group</taxon>
    </lineage>
</organism>
<dbReference type="KEGG" id="bcg:BCG9842_B3793"/>
<name>B7IP74_BACC2</name>
<reference evidence="2 3" key="1">
    <citation type="submission" date="2008-10" db="EMBL/GenBank/DDBJ databases">
        <title>Genome sequence of Bacillus cereus G9842.</title>
        <authorList>
            <person name="Dodson R.J."/>
            <person name="Durkin A.S."/>
            <person name="Rosovitz M.J."/>
            <person name="Rasko D.A."/>
            <person name="Hoffmaster A."/>
            <person name="Ravel J."/>
            <person name="Sutton G."/>
        </authorList>
    </citation>
    <scope>NUCLEOTIDE SEQUENCE [LARGE SCALE GENOMIC DNA]</scope>
    <source>
        <strain evidence="2 3">G9842</strain>
    </source>
</reference>
<accession>B7IP74</accession>
<keyword evidence="1" id="KW-0472">Membrane</keyword>
<evidence type="ECO:0000313" key="2">
    <source>
        <dbReference type="EMBL" id="ACK97996.1"/>
    </source>
</evidence>
<evidence type="ECO:0000256" key="1">
    <source>
        <dbReference type="SAM" id="Phobius"/>
    </source>
</evidence>